<keyword evidence="9" id="KW-1185">Reference proteome</keyword>
<reference evidence="8 9" key="2">
    <citation type="submission" date="2019-05" db="EMBL/GenBank/DDBJ databases">
        <title>Glycomyces buryatensis sp. nov.</title>
        <authorList>
            <person name="Nikitina E."/>
        </authorList>
    </citation>
    <scope>NUCLEOTIDE SEQUENCE [LARGE SCALE GENOMIC DNA]</scope>
    <source>
        <strain evidence="8 9">18</strain>
    </source>
</reference>
<dbReference type="GO" id="GO:0098552">
    <property type="term" value="C:side of membrane"/>
    <property type="evidence" value="ECO:0007669"/>
    <property type="project" value="UniProtKB-ARBA"/>
</dbReference>
<dbReference type="RefSeq" id="WP_136535997.1">
    <property type="nucleotide sequence ID" value="NZ_STGY01000067.1"/>
</dbReference>
<dbReference type="InterPro" id="IPR018080">
    <property type="entry name" value="Band_7/stomatin-like_CS"/>
</dbReference>
<reference evidence="9" key="1">
    <citation type="submission" date="2019-04" db="EMBL/GenBank/DDBJ databases">
        <title>Nocardioides xinjiangensis sp. nov.</title>
        <authorList>
            <person name="Liu S."/>
        </authorList>
    </citation>
    <scope>NUCLEOTIDE SEQUENCE [LARGE SCALE GENOMIC DNA]</scope>
    <source>
        <strain evidence="9">18</strain>
    </source>
</reference>
<feature type="domain" description="Band 7" evidence="7">
    <location>
        <begin position="21"/>
        <end position="179"/>
    </location>
</feature>
<evidence type="ECO:0000256" key="4">
    <source>
        <dbReference type="ARBA" id="ARBA00022989"/>
    </source>
</evidence>
<keyword evidence="3" id="KW-0812">Transmembrane</keyword>
<protein>
    <submittedName>
        <fullName evidence="8">SPFH/Band 7/PHB domain protein</fullName>
    </submittedName>
</protein>
<dbReference type="SMART" id="SM00244">
    <property type="entry name" value="PHB"/>
    <property type="match status" value="1"/>
</dbReference>
<keyword evidence="4" id="KW-1133">Transmembrane helix</keyword>
<comment type="similarity">
    <text evidence="2">Belongs to the band 7/mec-2 family.</text>
</comment>
<dbReference type="OrthoDB" id="9809197at2"/>
<dbReference type="Pfam" id="PF01145">
    <property type="entry name" value="Band_7"/>
    <property type="match status" value="1"/>
</dbReference>
<accession>A0A4S8QD38</accession>
<evidence type="ECO:0000256" key="5">
    <source>
        <dbReference type="ARBA" id="ARBA00023136"/>
    </source>
</evidence>
<evidence type="ECO:0000313" key="8">
    <source>
        <dbReference type="EMBL" id="THV38414.1"/>
    </source>
</evidence>
<comment type="caution">
    <text evidence="8">The sequence shown here is derived from an EMBL/GenBank/DDBJ whole genome shotgun (WGS) entry which is preliminary data.</text>
</comment>
<gene>
    <name evidence="8" type="ORF">FAB82_18355</name>
</gene>
<dbReference type="PROSITE" id="PS01270">
    <property type="entry name" value="BAND_7"/>
    <property type="match status" value="1"/>
</dbReference>
<evidence type="ECO:0000256" key="2">
    <source>
        <dbReference type="ARBA" id="ARBA00008164"/>
    </source>
</evidence>
<dbReference type="FunFam" id="3.30.479.30:FF:000004">
    <property type="entry name" value="Putative membrane protease family, stomatin"/>
    <property type="match status" value="1"/>
</dbReference>
<dbReference type="AlphaFoldDB" id="A0A4S8QD38"/>
<evidence type="ECO:0000259" key="7">
    <source>
        <dbReference type="SMART" id="SM00244"/>
    </source>
</evidence>
<dbReference type="GO" id="GO:0005886">
    <property type="term" value="C:plasma membrane"/>
    <property type="evidence" value="ECO:0007669"/>
    <property type="project" value="UniProtKB-ARBA"/>
</dbReference>
<dbReference type="PANTHER" id="PTHR43327:SF10">
    <property type="entry name" value="STOMATIN-LIKE PROTEIN 2, MITOCHONDRIAL"/>
    <property type="match status" value="1"/>
</dbReference>
<dbReference type="SUPFAM" id="SSF117892">
    <property type="entry name" value="Band 7/SPFH domain"/>
    <property type="match status" value="1"/>
</dbReference>
<dbReference type="PANTHER" id="PTHR43327">
    <property type="entry name" value="STOMATIN-LIKE PROTEIN 2, MITOCHONDRIAL"/>
    <property type="match status" value="1"/>
</dbReference>
<dbReference type="CDD" id="cd08829">
    <property type="entry name" value="SPFH_paraslipin"/>
    <property type="match status" value="1"/>
</dbReference>
<feature type="compositionally biased region" description="Polar residues" evidence="6">
    <location>
        <begin position="333"/>
        <end position="346"/>
    </location>
</feature>
<dbReference type="PRINTS" id="PR00721">
    <property type="entry name" value="STOMATIN"/>
</dbReference>
<sequence>MDPVGALFLVVAVFLFIVLARSIRIVPQQWNYIIERLGRYRRTLEPGPRLLVPFVDSVRAKVDLRERVVNFPPQPVITADNLGVQIDTVLYYIITQPTSAVYNIDDYLAGVEQLTTTTLRNVVGSMDLEKTLTSREEINARLAAELDKATDKWGLKVTRVELRSIEPPPSIRDAMEKQMRAERDRRAVILQAEGTKRSEILQAEGEQQSKVLRAKGERDAEVLRADGQAKAIQTVFAAIHKAKPTDRLLAYQYLQKLPEIAQGDANKVWVIPAELTKALGSIGNAFGGNTAAEDEEEEEIEVDTSALELDAEAKAALEAAQQAASDVKDLSGGRTQAQGELPSSES</sequence>
<feature type="region of interest" description="Disordered" evidence="6">
    <location>
        <begin position="318"/>
        <end position="346"/>
    </location>
</feature>
<dbReference type="InterPro" id="IPR050710">
    <property type="entry name" value="Band7/mec-2_domain"/>
</dbReference>
<organism evidence="8 9">
    <name type="scientific">Glycomyces buryatensis</name>
    <dbReference type="NCBI Taxonomy" id="2570927"/>
    <lineage>
        <taxon>Bacteria</taxon>
        <taxon>Bacillati</taxon>
        <taxon>Actinomycetota</taxon>
        <taxon>Actinomycetes</taxon>
        <taxon>Glycomycetales</taxon>
        <taxon>Glycomycetaceae</taxon>
        <taxon>Glycomyces</taxon>
    </lineage>
</organism>
<dbReference type="InterPro" id="IPR001107">
    <property type="entry name" value="Band_7"/>
</dbReference>
<dbReference type="InterPro" id="IPR036013">
    <property type="entry name" value="Band_7/SPFH_dom_sf"/>
</dbReference>
<evidence type="ECO:0000256" key="1">
    <source>
        <dbReference type="ARBA" id="ARBA00004167"/>
    </source>
</evidence>
<dbReference type="Proteomes" id="UP000308760">
    <property type="component" value="Unassembled WGS sequence"/>
</dbReference>
<evidence type="ECO:0000313" key="9">
    <source>
        <dbReference type="Proteomes" id="UP000308760"/>
    </source>
</evidence>
<evidence type="ECO:0000256" key="6">
    <source>
        <dbReference type="SAM" id="MobiDB-lite"/>
    </source>
</evidence>
<evidence type="ECO:0000256" key="3">
    <source>
        <dbReference type="ARBA" id="ARBA00022692"/>
    </source>
</evidence>
<name>A0A4S8QD38_9ACTN</name>
<dbReference type="InterPro" id="IPR001972">
    <property type="entry name" value="Stomatin_HflK_fam"/>
</dbReference>
<proteinExistence type="inferred from homology"/>
<comment type="subcellular location">
    <subcellularLocation>
        <location evidence="1">Membrane</location>
        <topology evidence="1">Single-pass membrane protein</topology>
    </subcellularLocation>
</comment>
<keyword evidence="5" id="KW-0472">Membrane</keyword>
<dbReference type="Gene3D" id="3.30.479.30">
    <property type="entry name" value="Band 7 domain"/>
    <property type="match status" value="1"/>
</dbReference>
<dbReference type="EMBL" id="STGY01000067">
    <property type="protein sequence ID" value="THV38414.1"/>
    <property type="molecule type" value="Genomic_DNA"/>
</dbReference>